<keyword evidence="2" id="KW-0649">Protein kinase inhibitor</keyword>
<dbReference type="Proteomes" id="UP001582793">
    <property type="component" value="Unassembled WGS sequence"/>
</dbReference>
<gene>
    <name evidence="2" type="ORF">AAFH96_36010</name>
</gene>
<dbReference type="InterPro" id="IPR005247">
    <property type="entry name" value="YbhB_YbcL/LppC-like"/>
</dbReference>
<dbReference type="SUPFAM" id="SSF49777">
    <property type="entry name" value="PEBP-like"/>
    <property type="match status" value="1"/>
</dbReference>
<comment type="caution">
    <text evidence="2">The sequence shown here is derived from an EMBL/GenBank/DDBJ whole genome shotgun (WGS) entry which is preliminary data.</text>
</comment>
<organism evidence="2 3">
    <name type="scientific">Polymorphospora lycopeni</name>
    <dbReference type="NCBI Taxonomy" id="3140240"/>
    <lineage>
        <taxon>Bacteria</taxon>
        <taxon>Bacillati</taxon>
        <taxon>Actinomycetota</taxon>
        <taxon>Actinomycetes</taxon>
        <taxon>Micromonosporales</taxon>
        <taxon>Micromonosporaceae</taxon>
        <taxon>Polymorphospora</taxon>
    </lineage>
</organism>
<dbReference type="EMBL" id="JBCGDC010000248">
    <property type="protein sequence ID" value="MFB6398439.1"/>
    <property type="molecule type" value="Genomic_DNA"/>
</dbReference>
<comment type="similarity">
    <text evidence="1">Belongs to the UPF0098 family.</text>
</comment>
<accession>A0ABV5D2E6</accession>
<protein>
    <submittedName>
        <fullName evidence="2">YbhB/YbcL family Raf kinase inhibitor-like protein</fullName>
    </submittedName>
</protein>
<sequence>MSLERPIAPDPYDLLPPVPSFTLTSEDVRDGEPMDVEFAHLSVGGENLSPQLAWSDFPAETRGFVVTCFDPDAPTGSGFWHWVLVNVPVSVTQLPRGAGSEATAGGVAGGGAFSVRTDYGSHGYGGAAPPAGDRPHRYVFAVHALDVDRLDVSPESTPAVVGFNLAFHTLARATIRPTFAVKE</sequence>
<keyword evidence="3" id="KW-1185">Reference proteome</keyword>
<dbReference type="InterPro" id="IPR036610">
    <property type="entry name" value="PEBP-like_sf"/>
</dbReference>
<dbReference type="PANTHER" id="PTHR30289:SF1">
    <property type="entry name" value="PEBP (PHOSPHATIDYLETHANOLAMINE-BINDING PROTEIN) FAMILY PROTEIN"/>
    <property type="match status" value="1"/>
</dbReference>
<dbReference type="NCBIfam" id="TIGR00481">
    <property type="entry name" value="YbhB/YbcL family Raf kinase inhibitor-like protein"/>
    <property type="match status" value="1"/>
</dbReference>
<proteinExistence type="inferred from homology"/>
<dbReference type="Gene3D" id="3.90.280.10">
    <property type="entry name" value="PEBP-like"/>
    <property type="match status" value="1"/>
</dbReference>
<dbReference type="GO" id="GO:0004860">
    <property type="term" value="F:protein kinase inhibitor activity"/>
    <property type="evidence" value="ECO:0007669"/>
    <property type="project" value="UniProtKB-KW"/>
</dbReference>
<dbReference type="RefSeq" id="WP_364213531.1">
    <property type="nucleotide sequence ID" value="NZ_JBCGDC010000248.1"/>
</dbReference>
<dbReference type="Pfam" id="PF01161">
    <property type="entry name" value="PBP"/>
    <property type="match status" value="1"/>
</dbReference>
<evidence type="ECO:0000313" key="2">
    <source>
        <dbReference type="EMBL" id="MFB6398439.1"/>
    </source>
</evidence>
<dbReference type="PANTHER" id="PTHR30289">
    <property type="entry name" value="UNCHARACTERIZED PROTEIN YBCL-RELATED"/>
    <property type="match status" value="1"/>
</dbReference>
<dbReference type="CDD" id="cd00865">
    <property type="entry name" value="PEBP_bact_arch"/>
    <property type="match status" value="1"/>
</dbReference>
<reference evidence="2 3" key="1">
    <citation type="submission" date="2024-04" db="EMBL/GenBank/DDBJ databases">
        <title>Polymorphospora sp. isolated from Baiyangdian Lake in Xiong'an New Area.</title>
        <authorList>
            <person name="Zhang X."/>
            <person name="Liu J."/>
        </authorList>
    </citation>
    <scope>NUCLEOTIDE SEQUENCE [LARGE SCALE GENOMIC DNA]</scope>
    <source>
        <strain evidence="2 3">2-325</strain>
    </source>
</reference>
<evidence type="ECO:0000313" key="3">
    <source>
        <dbReference type="Proteomes" id="UP001582793"/>
    </source>
</evidence>
<name>A0ABV5D2E6_9ACTN</name>
<dbReference type="InterPro" id="IPR008914">
    <property type="entry name" value="PEBP"/>
</dbReference>
<evidence type="ECO:0000256" key="1">
    <source>
        <dbReference type="ARBA" id="ARBA00007120"/>
    </source>
</evidence>